<dbReference type="AlphaFoldDB" id="A0ABD6D1E6"/>
<organism evidence="3 4">
    <name type="scientific">Haloplanus ruber</name>
    <dbReference type="NCBI Taxonomy" id="869892"/>
    <lineage>
        <taxon>Archaea</taxon>
        <taxon>Methanobacteriati</taxon>
        <taxon>Methanobacteriota</taxon>
        <taxon>Stenosarchaea group</taxon>
        <taxon>Halobacteria</taxon>
        <taxon>Halobacteriales</taxon>
        <taxon>Haloferacaceae</taxon>
        <taxon>Haloplanus</taxon>
    </lineage>
</organism>
<feature type="transmembrane region" description="Helical" evidence="1">
    <location>
        <begin position="83"/>
        <end position="109"/>
    </location>
</feature>
<evidence type="ECO:0000259" key="2">
    <source>
        <dbReference type="Pfam" id="PF26514"/>
    </source>
</evidence>
<dbReference type="InterPro" id="IPR058486">
    <property type="entry name" value="DUF8173"/>
</dbReference>
<dbReference type="EMBL" id="JBHUDL010000010">
    <property type="protein sequence ID" value="MFD1635192.1"/>
    <property type="molecule type" value="Genomic_DNA"/>
</dbReference>
<keyword evidence="1" id="KW-0472">Membrane</keyword>
<comment type="caution">
    <text evidence="3">The sequence shown here is derived from an EMBL/GenBank/DDBJ whole genome shotgun (WGS) entry which is preliminary data.</text>
</comment>
<dbReference type="Proteomes" id="UP001597075">
    <property type="component" value="Unassembled WGS sequence"/>
</dbReference>
<evidence type="ECO:0000313" key="3">
    <source>
        <dbReference type="EMBL" id="MFD1635192.1"/>
    </source>
</evidence>
<name>A0ABD6D1E6_9EURY</name>
<feature type="transmembrane region" description="Helical" evidence="1">
    <location>
        <begin position="115"/>
        <end position="136"/>
    </location>
</feature>
<evidence type="ECO:0000256" key="1">
    <source>
        <dbReference type="SAM" id="Phobius"/>
    </source>
</evidence>
<dbReference type="Pfam" id="PF26514">
    <property type="entry name" value="DUF8173"/>
    <property type="match status" value="1"/>
</dbReference>
<keyword evidence="1" id="KW-1133">Transmembrane helix</keyword>
<keyword evidence="1" id="KW-0812">Transmembrane</keyword>
<keyword evidence="4" id="KW-1185">Reference proteome</keyword>
<accession>A0ABD6D1E6</accession>
<dbReference type="RefSeq" id="WP_256405410.1">
    <property type="nucleotide sequence ID" value="NZ_CP187151.1"/>
</dbReference>
<protein>
    <recommendedName>
        <fullName evidence="2">DUF8173 domain-containing protein</fullName>
    </recommendedName>
</protein>
<sequence length="187" mass="18311">MPSIRSFARAGSAAVAIGTALSLAGLAAAQSPVAQSDLGVRLATQLVGGFLVNVLLAGLLVLFAPSYAQKTVGAIRDDPGSAFLWGLLVGIGVPIGLVLIALTVIGLLITIPGLLAVAVLGIVGNAVTVCWVGALLTGGDVDGAAVGAGAVVFAVITAVPLVGNLATALLGFFGLGVVGRDLYTAWA</sequence>
<feature type="domain" description="DUF8173" evidence="2">
    <location>
        <begin position="1"/>
        <end position="186"/>
    </location>
</feature>
<evidence type="ECO:0000313" key="4">
    <source>
        <dbReference type="Proteomes" id="UP001597075"/>
    </source>
</evidence>
<gene>
    <name evidence="3" type="ORF">ACFSBJ_15790</name>
</gene>
<feature type="transmembrane region" description="Helical" evidence="1">
    <location>
        <begin position="45"/>
        <end position="63"/>
    </location>
</feature>
<reference evidence="3 4" key="1">
    <citation type="journal article" date="2019" name="Int. J. Syst. Evol. Microbiol.">
        <title>The Global Catalogue of Microorganisms (GCM) 10K type strain sequencing project: providing services to taxonomists for standard genome sequencing and annotation.</title>
        <authorList>
            <consortium name="The Broad Institute Genomics Platform"/>
            <consortium name="The Broad Institute Genome Sequencing Center for Infectious Disease"/>
            <person name="Wu L."/>
            <person name="Ma J."/>
        </authorList>
    </citation>
    <scope>NUCLEOTIDE SEQUENCE [LARGE SCALE GENOMIC DNA]</scope>
    <source>
        <strain evidence="3 4">CGMCC 1.10594</strain>
    </source>
</reference>
<proteinExistence type="predicted"/>
<feature type="transmembrane region" description="Helical" evidence="1">
    <location>
        <begin position="148"/>
        <end position="173"/>
    </location>
</feature>